<dbReference type="AlphaFoldDB" id="A0A1F4UM61"/>
<reference evidence="3 4" key="1">
    <citation type="journal article" date="2016" name="Nat. Commun.">
        <title>Thousands of microbial genomes shed light on interconnected biogeochemical processes in an aquifer system.</title>
        <authorList>
            <person name="Anantharaman K."/>
            <person name="Brown C.T."/>
            <person name="Hug L.A."/>
            <person name="Sharon I."/>
            <person name="Castelle C.J."/>
            <person name="Probst A.J."/>
            <person name="Thomas B.C."/>
            <person name="Singh A."/>
            <person name="Wilkins M.J."/>
            <person name="Karaoz U."/>
            <person name="Brodie E.L."/>
            <person name="Williams K.H."/>
            <person name="Hubbard S.S."/>
            <person name="Banfield J.F."/>
        </authorList>
    </citation>
    <scope>NUCLEOTIDE SEQUENCE [LARGE SCALE GENOMIC DNA]</scope>
</reference>
<dbReference type="HAMAP" id="MF_00973">
    <property type="entry name" value="Gluconeogen_factor"/>
    <property type="match status" value="1"/>
</dbReference>
<evidence type="ECO:0000313" key="4">
    <source>
        <dbReference type="Proteomes" id="UP000178615"/>
    </source>
</evidence>
<dbReference type="Pfam" id="PF01933">
    <property type="entry name" value="CofD"/>
    <property type="match status" value="1"/>
</dbReference>
<dbReference type="InterPro" id="IPR002882">
    <property type="entry name" value="CofD"/>
</dbReference>
<dbReference type="SUPFAM" id="SSF142338">
    <property type="entry name" value="CofD-like"/>
    <property type="match status" value="1"/>
</dbReference>
<dbReference type="InterPro" id="IPR038136">
    <property type="entry name" value="CofD-like_dom_sf"/>
</dbReference>
<comment type="subcellular location">
    <subcellularLocation>
        <location evidence="2">Cytoplasm</location>
    </subcellularLocation>
</comment>
<protein>
    <recommendedName>
        <fullName evidence="2">Putative gluconeogenesis factor</fullName>
    </recommendedName>
</protein>
<keyword evidence="1 2" id="KW-0963">Cytoplasm</keyword>
<dbReference type="Gene3D" id="3.40.50.10680">
    <property type="entry name" value="CofD-like domains"/>
    <property type="match status" value="1"/>
</dbReference>
<proteinExistence type="inferred from homology"/>
<dbReference type="PANTHER" id="PTHR30135">
    <property type="entry name" value="UNCHARACTERIZED PROTEIN YVCK-RELATED"/>
    <property type="match status" value="1"/>
</dbReference>
<dbReference type="InterPro" id="IPR010119">
    <property type="entry name" value="Gluconeogen_factor"/>
</dbReference>
<dbReference type="NCBIfam" id="TIGR01826">
    <property type="entry name" value="CofD_related"/>
    <property type="match status" value="1"/>
</dbReference>
<dbReference type="Proteomes" id="UP000178615">
    <property type="component" value="Unassembled WGS sequence"/>
</dbReference>
<comment type="similarity">
    <text evidence="2">Belongs to the gluconeogenesis factor family.</text>
</comment>
<dbReference type="GO" id="GO:0043743">
    <property type="term" value="F:LPPG:FO 2-phospho-L-lactate transferase activity"/>
    <property type="evidence" value="ECO:0007669"/>
    <property type="project" value="InterPro"/>
</dbReference>
<comment type="function">
    <text evidence="2">Required for morphogenesis under gluconeogenic growth conditions.</text>
</comment>
<gene>
    <name evidence="3" type="ORF">A2V49_04175</name>
</gene>
<dbReference type="GO" id="GO:0005737">
    <property type="term" value="C:cytoplasm"/>
    <property type="evidence" value="ECO:0007669"/>
    <property type="project" value="UniProtKB-SubCell"/>
</dbReference>
<dbReference type="GO" id="GO:0008360">
    <property type="term" value="P:regulation of cell shape"/>
    <property type="evidence" value="ECO:0007669"/>
    <property type="project" value="UniProtKB-UniRule"/>
</dbReference>
<name>A0A1F4UM61_UNCKA</name>
<comment type="caution">
    <text evidence="3">The sequence shown here is derived from an EMBL/GenBank/DDBJ whole genome shotgun (WGS) entry which is preliminary data.</text>
</comment>
<dbReference type="EMBL" id="MEUV01000020">
    <property type="protein sequence ID" value="OGC45880.1"/>
    <property type="molecule type" value="Genomic_DNA"/>
</dbReference>
<dbReference type="CDD" id="cd07187">
    <property type="entry name" value="YvcK_like"/>
    <property type="match status" value="1"/>
</dbReference>
<evidence type="ECO:0000256" key="2">
    <source>
        <dbReference type="HAMAP-Rule" id="MF_00973"/>
    </source>
</evidence>
<organism evidence="3 4">
    <name type="scientific">candidate division WWE3 bacterium RBG_19FT_COMBO_34_6</name>
    <dbReference type="NCBI Taxonomy" id="1802612"/>
    <lineage>
        <taxon>Bacteria</taxon>
        <taxon>Katanobacteria</taxon>
    </lineage>
</organism>
<evidence type="ECO:0000256" key="1">
    <source>
        <dbReference type="ARBA" id="ARBA00022490"/>
    </source>
</evidence>
<sequence length="334" mass="36912">MHKVVVIGGGTGTYTVLSGLKKKNLDLTSIVTVADSGGSTGRLRDEFGYLPLGGFRMALVALADANGDSNILRDLFSYRFDKGTGLIGHNFGNLLLTALSDILGNEEKAFEYASKILRVKGKVVPITNKDITLIAEYENGEIIIGETHIDEPHSKHDGTQKIKLLRGQPKATISKKAKDAIKEADLIVVGPGDLYTSILANFVVSGVSQAVKDSKAKFVHVVNLMNRYGHTHNFKASDYIDEITRYVGRLPDFVLINNSKLPRNILKRYEEEKGYPVKDNLTSKSKFKIIRKNLLAPECIKKVSGDAVRRSLIRHDSDKLAKEIEKILTNYISK</sequence>
<dbReference type="PANTHER" id="PTHR30135:SF3">
    <property type="entry name" value="GLUCONEOGENESIS FACTOR-RELATED"/>
    <property type="match status" value="1"/>
</dbReference>
<accession>A0A1F4UM61</accession>
<evidence type="ECO:0000313" key="3">
    <source>
        <dbReference type="EMBL" id="OGC45880.1"/>
    </source>
</evidence>